<dbReference type="Pfam" id="PF00149">
    <property type="entry name" value="Metallophos"/>
    <property type="match status" value="1"/>
</dbReference>
<feature type="domain" description="Calcineurin-like phosphoesterase" evidence="4">
    <location>
        <begin position="29"/>
        <end position="239"/>
    </location>
</feature>
<dbReference type="InterPro" id="IPR029052">
    <property type="entry name" value="Metallo-depent_PP-like"/>
</dbReference>
<evidence type="ECO:0000259" key="5">
    <source>
        <dbReference type="Pfam" id="PF02872"/>
    </source>
</evidence>
<keyword evidence="2" id="KW-0732">Signal</keyword>
<dbReference type="InterPro" id="IPR004843">
    <property type="entry name" value="Calcineurin-like_PHP"/>
</dbReference>
<evidence type="ECO:0000256" key="2">
    <source>
        <dbReference type="ARBA" id="ARBA00022729"/>
    </source>
</evidence>
<dbReference type="Gene3D" id="3.90.780.10">
    <property type="entry name" value="5'-Nucleotidase, C-terminal domain"/>
    <property type="match status" value="1"/>
</dbReference>
<dbReference type="EMBL" id="CZVW01000010">
    <property type="protein sequence ID" value="CUT01749.1"/>
    <property type="molecule type" value="Genomic_DNA"/>
</dbReference>
<dbReference type="GO" id="GO:0009166">
    <property type="term" value="P:nucleotide catabolic process"/>
    <property type="evidence" value="ECO:0007669"/>
    <property type="project" value="InterPro"/>
</dbReference>
<sequence length="509" mass="57534">MRKKIASFFILLLFLVQFLLSQNLEKILILHWNDFHAQNTPMKTKCGDSVCYVGGTANLLGLINKFRNEEKNVLVLNAGDDFQGTPISSITKGKSQIELMNIIKPDAMTLGNHEFDYGRESLEENLKIAKFNVLSANLWDKRKGKLFVKPYIVKKVGRAKIGVIGLTTPELFKLSLRENLKDIELLDIDKVLKQYIYELKNKEKVDLIIALTHIGVYGDSLIAVKFPEIKIIIGGHSHTALFEPKVVNGVIICQAGSRGEYLGYLSIEVDLDGDSIYSYNGKLIRVVNGIVEPDKVALKKVEELEKIVDKEFGQVIGWLEVDWKRNFYGESNLGNWEADVMREFAKTDIAFQNSGGLRKDLPRGEIKVRDIWEINPFGNTFVVFEVDGKTLKKMMEWQASGKAELMQVSGIKVVIDSRRNVGERVISIEVGGKPLDENKRYSIVTNNWVADHLYDLFGIPQESVEVKNLGVVDRDVFIEAVKKQKVIKSEVEGRIIDLAKHKGGTNNEY</sequence>
<dbReference type="PROSITE" id="PS00786">
    <property type="entry name" value="5_NUCLEOTIDASE_2"/>
    <property type="match status" value="1"/>
</dbReference>
<name>A0A0P1MZX4_9BACT</name>
<evidence type="ECO:0000259" key="4">
    <source>
        <dbReference type="Pfam" id="PF00149"/>
    </source>
</evidence>
<dbReference type="AlphaFoldDB" id="A0A0P1MZX4"/>
<dbReference type="SUPFAM" id="SSF55816">
    <property type="entry name" value="5'-nucleotidase (syn. UDP-sugar hydrolase), C-terminal domain"/>
    <property type="match status" value="1"/>
</dbReference>
<dbReference type="InterPro" id="IPR006146">
    <property type="entry name" value="5'-Nucleotdase_CS"/>
</dbReference>
<dbReference type="InterPro" id="IPR008334">
    <property type="entry name" value="5'-Nucleotdase_C"/>
</dbReference>
<dbReference type="PRINTS" id="PR01607">
    <property type="entry name" value="APYRASEFAMLY"/>
</dbReference>
<dbReference type="PANTHER" id="PTHR11575">
    <property type="entry name" value="5'-NUCLEOTIDASE-RELATED"/>
    <property type="match status" value="1"/>
</dbReference>
<dbReference type="InterPro" id="IPR036907">
    <property type="entry name" value="5'-Nucleotdase_C_sf"/>
</dbReference>
<dbReference type="Gene3D" id="3.60.21.10">
    <property type="match status" value="1"/>
</dbReference>
<dbReference type="Pfam" id="PF02872">
    <property type="entry name" value="5_nucleotid_C"/>
    <property type="match status" value="1"/>
</dbReference>
<keyword evidence="3" id="KW-0378">Hydrolase</keyword>
<evidence type="ECO:0000313" key="6">
    <source>
        <dbReference type="EMBL" id="CUT01749.1"/>
    </source>
</evidence>
<feature type="domain" description="5'-Nucleotidase C-terminal" evidence="5">
    <location>
        <begin position="324"/>
        <end position="451"/>
    </location>
</feature>
<dbReference type="RefSeq" id="WP_092349728.1">
    <property type="nucleotide sequence ID" value="NZ_CZVW01000010.1"/>
</dbReference>
<dbReference type="GO" id="GO:0000166">
    <property type="term" value="F:nucleotide binding"/>
    <property type="evidence" value="ECO:0007669"/>
    <property type="project" value="UniProtKB-KW"/>
</dbReference>
<dbReference type="GO" id="GO:0030288">
    <property type="term" value="C:outer membrane-bounded periplasmic space"/>
    <property type="evidence" value="ECO:0007669"/>
    <property type="project" value="TreeGrafter"/>
</dbReference>
<evidence type="ECO:0000256" key="1">
    <source>
        <dbReference type="ARBA" id="ARBA00006654"/>
    </source>
</evidence>
<dbReference type="GO" id="GO:0046872">
    <property type="term" value="F:metal ion binding"/>
    <property type="evidence" value="ECO:0007669"/>
    <property type="project" value="InterPro"/>
</dbReference>
<gene>
    <name evidence="6" type="ORF">JGI23_01102</name>
</gene>
<proteinExistence type="inferred from homology"/>
<evidence type="ECO:0000256" key="3">
    <source>
        <dbReference type="RuleBase" id="RU362119"/>
    </source>
</evidence>
<protein>
    <submittedName>
        <fullName evidence="6">5'-nucleotidase</fullName>
    </submittedName>
</protein>
<keyword evidence="3" id="KW-0547">Nucleotide-binding</keyword>
<dbReference type="OrthoDB" id="9800780at2"/>
<reference evidence="7" key="1">
    <citation type="submission" date="2015-11" db="EMBL/GenBank/DDBJ databases">
        <authorList>
            <person name="Varghese N."/>
        </authorList>
    </citation>
    <scope>NUCLEOTIDE SEQUENCE [LARGE SCALE GENOMIC DNA]</scope>
    <source>
        <strain evidence="7">JGI-23</strain>
    </source>
</reference>
<evidence type="ECO:0000313" key="7">
    <source>
        <dbReference type="Proteomes" id="UP000199197"/>
    </source>
</evidence>
<dbReference type="PANTHER" id="PTHR11575:SF24">
    <property type="entry name" value="5'-NUCLEOTIDASE"/>
    <property type="match status" value="1"/>
</dbReference>
<dbReference type="CDD" id="cd00845">
    <property type="entry name" value="MPP_UshA_N_like"/>
    <property type="match status" value="1"/>
</dbReference>
<organism evidence="6 7">
    <name type="scientific">Candidatus Chryseopegocella kryptomonas</name>
    <dbReference type="NCBI Taxonomy" id="1633643"/>
    <lineage>
        <taxon>Bacteria</taxon>
        <taxon>Pseudomonadati</taxon>
        <taxon>Candidatus Kryptoniota</taxon>
        <taxon>Candidatus Chryseopegocella</taxon>
    </lineage>
</organism>
<accession>A0A0P1MZX4</accession>
<dbReference type="GO" id="GO:0016788">
    <property type="term" value="F:hydrolase activity, acting on ester bonds"/>
    <property type="evidence" value="ECO:0007669"/>
    <property type="project" value="InterPro"/>
</dbReference>
<dbReference type="InterPro" id="IPR006179">
    <property type="entry name" value="5_nucleotidase/apyrase"/>
</dbReference>
<comment type="similarity">
    <text evidence="1 3">Belongs to the 5'-nucleotidase family.</text>
</comment>
<dbReference type="Proteomes" id="UP000199197">
    <property type="component" value="Unassembled WGS sequence"/>
</dbReference>
<dbReference type="SUPFAM" id="SSF56300">
    <property type="entry name" value="Metallo-dependent phosphatases"/>
    <property type="match status" value="1"/>
</dbReference>
<keyword evidence="7" id="KW-1185">Reference proteome</keyword>